<comment type="caution">
    <text evidence="2">The sequence shown here is derived from an EMBL/GenBank/DDBJ whole genome shotgun (WGS) entry which is preliminary data.</text>
</comment>
<dbReference type="InterPro" id="IPR002109">
    <property type="entry name" value="Glutaredoxin"/>
</dbReference>
<organism evidence="2 3">
    <name type="scientific">Prymnesium parvum</name>
    <name type="common">Toxic golden alga</name>
    <dbReference type="NCBI Taxonomy" id="97485"/>
    <lineage>
        <taxon>Eukaryota</taxon>
        <taxon>Haptista</taxon>
        <taxon>Haptophyta</taxon>
        <taxon>Prymnesiophyceae</taxon>
        <taxon>Prymnesiales</taxon>
        <taxon>Prymnesiaceae</taxon>
        <taxon>Prymnesium</taxon>
    </lineage>
</organism>
<dbReference type="Proteomes" id="UP001515480">
    <property type="component" value="Unassembled WGS sequence"/>
</dbReference>
<dbReference type="SUPFAM" id="SSF52833">
    <property type="entry name" value="Thioredoxin-like"/>
    <property type="match status" value="1"/>
</dbReference>
<dbReference type="AlphaFoldDB" id="A0AB34JKJ3"/>
<dbReference type="Pfam" id="PF00462">
    <property type="entry name" value="Glutaredoxin"/>
    <property type="match status" value="1"/>
</dbReference>
<dbReference type="InterPro" id="IPR014025">
    <property type="entry name" value="Glutaredoxin_subgr"/>
</dbReference>
<evidence type="ECO:0000313" key="3">
    <source>
        <dbReference type="Proteomes" id="UP001515480"/>
    </source>
</evidence>
<dbReference type="PROSITE" id="PS51354">
    <property type="entry name" value="GLUTAREDOXIN_2"/>
    <property type="match status" value="1"/>
</dbReference>
<dbReference type="PANTHER" id="PTHR45694:SF18">
    <property type="entry name" value="GLUTAREDOXIN-1-RELATED"/>
    <property type="match status" value="1"/>
</dbReference>
<dbReference type="GO" id="GO:0034599">
    <property type="term" value="P:cellular response to oxidative stress"/>
    <property type="evidence" value="ECO:0007669"/>
    <property type="project" value="TreeGrafter"/>
</dbReference>
<protein>
    <recommendedName>
        <fullName evidence="1">Glutaredoxin domain-containing protein</fullName>
    </recommendedName>
</protein>
<dbReference type="GO" id="GO:0005737">
    <property type="term" value="C:cytoplasm"/>
    <property type="evidence" value="ECO:0007669"/>
    <property type="project" value="TreeGrafter"/>
</dbReference>
<keyword evidence="3" id="KW-1185">Reference proteome</keyword>
<dbReference type="GO" id="GO:0015038">
    <property type="term" value="F:glutathione disulfide oxidoreductase activity"/>
    <property type="evidence" value="ECO:0007669"/>
    <property type="project" value="TreeGrafter"/>
</dbReference>
<gene>
    <name evidence="2" type="ORF">AB1Y20_021570</name>
</gene>
<evidence type="ECO:0000313" key="2">
    <source>
        <dbReference type="EMBL" id="KAL1521921.1"/>
    </source>
</evidence>
<dbReference type="PANTHER" id="PTHR45694">
    <property type="entry name" value="GLUTAREDOXIN 2"/>
    <property type="match status" value="1"/>
</dbReference>
<dbReference type="InterPro" id="IPR036249">
    <property type="entry name" value="Thioredoxin-like_sf"/>
</dbReference>
<accession>A0AB34JKJ3</accession>
<reference evidence="2 3" key="1">
    <citation type="journal article" date="2024" name="Science">
        <title>Giant polyketide synthase enzymes in the biosynthesis of giant marine polyether toxins.</title>
        <authorList>
            <person name="Fallon T.R."/>
            <person name="Shende V.V."/>
            <person name="Wierzbicki I.H."/>
            <person name="Pendleton A.L."/>
            <person name="Watervoot N.F."/>
            <person name="Auber R.P."/>
            <person name="Gonzalez D.J."/>
            <person name="Wisecaver J.H."/>
            <person name="Moore B.S."/>
        </authorList>
    </citation>
    <scope>NUCLEOTIDE SEQUENCE [LARGE SCALE GENOMIC DNA]</scope>
    <source>
        <strain evidence="2 3">12B1</strain>
    </source>
</reference>
<feature type="domain" description="Glutaredoxin" evidence="1">
    <location>
        <begin position="17"/>
        <end position="74"/>
    </location>
</feature>
<sequence>MSSAPPEMQPILDSATVVFFDQPTCPYCRAAEAALNEAGVPFKKVPIDPEWRPILRKVTGKNSAPSVWIKGTYVGGCNDGIEPWHGVKPMLMSGKFQEMMNA</sequence>
<dbReference type="PRINTS" id="PR00160">
    <property type="entry name" value="GLUTAREDOXIN"/>
</dbReference>
<evidence type="ECO:0000259" key="1">
    <source>
        <dbReference type="Pfam" id="PF00462"/>
    </source>
</evidence>
<proteinExistence type="predicted"/>
<dbReference type="EMBL" id="JBGBPQ010000007">
    <property type="protein sequence ID" value="KAL1521921.1"/>
    <property type="molecule type" value="Genomic_DNA"/>
</dbReference>
<name>A0AB34JKJ3_PRYPA</name>
<dbReference type="Gene3D" id="3.40.30.10">
    <property type="entry name" value="Glutaredoxin"/>
    <property type="match status" value="1"/>
</dbReference>